<name>A0AAV2RYQ0_MEGNR</name>
<dbReference type="Proteomes" id="UP001497623">
    <property type="component" value="Unassembled WGS sequence"/>
</dbReference>
<proteinExistence type="predicted"/>
<dbReference type="EMBL" id="CAXKWB010034947">
    <property type="protein sequence ID" value="CAL4145550.1"/>
    <property type="molecule type" value="Genomic_DNA"/>
</dbReference>
<feature type="compositionally biased region" description="Polar residues" evidence="1">
    <location>
        <begin position="17"/>
        <end position="30"/>
    </location>
</feature>
<reference evidence="2 3" key="1">
    <citation type="submission" date="2024-05" db="EMBL/GenBank/DDBJ databases">
        <authorList>
            <person name="Wallberg A."/>
        </authorList>
    </citation>
    <scope>NUCLEOTIDE SEQUENCE [LARGE SCALE GENOMIC DNA]</scope>
</reference>
<comment type="caution">
    <text evidence="2">The sequence shown here is derived from an EMBL/GenBank/DDBJ whole genome shotgun (WGS) entry which is preliminary data.</text>
</comment>
<dbReference type="AlphaFoldDB" id="A0AAV2RYQ0"/>
<feature type="compositionally biased region" description="Polar residues" evidence="1">
    <location>
        <begin position="60"/>
        <end position="83"/>
    </location>
</feature>
<protein>
    <submittedName>
        <fullName evidence="2">Uncharacterized protein</fullName>
    </submittedName>
</protein>
<evidence type="ECO:0000313" key="2">
    <source>
        <dbReference type="EMBL" id="CAL4145550.1"/>
    </source>
</evidence>
<sequence length="153" mass="17361">LQPGDSQLSNDPPPDFNSLSSEPSMQVRQISSDKDMKTSTNLDTKFQALQKLWGCSVKNQADNDVTSSSGCESSITMMSSKQASPRKLSSHYAMQEKELGYIEKPSPKSEGELRRAYTAQCEELKLLRRQLFVKDRRIRDLEDQMNQLKGLRK</sequence>
<organism evidence="2 3">
    <name type="scientific">Meganyctiphanes norvegica</name>
    <name type="common">Northern krill</name>
    <name type="synonym">Thysanopoda norvegica</name>
    <dbReference type="NCBI Taxonomy" id="48144"/>
    <lineage>
        <taxon>Eukaryota</taxon>
        <taxon>Metazoa</taxon>
        <taxon>Ecdysozoa</taxon>
        <taxon>Arthropoda</taxon>
        <taxon>Crustacea</taxon>
        <taxon>Multicrustacea</taxon>
        <taxon>Malacostraca</taxon>
        <taxon>Eumalacostraca</taxon>
        <taxon>Eucarida</taxon>
        <taxon>Euphausiacea</taxon>
        <taxon>Euphausiidae</taxon>
        <taxon>Meganyctiphanes</taxon>
    </lineage>
</organism>
<gene>
    <name evidence="2" type="ORF">MNOR_LOCUS29741</name>
</gene>
<accession>A0AAV2RYQ0</accession>
<feature type="region of interest" description="Disordered" evidence="1">
    <location>
        <begin position="1"/>
        <end position="39"/>
    </location>
</feature>
<feature type="non-terminal residue" evidence="2">
    <location>
        <position position="1"/>
    </location>
</feature>
<feature type="region of interest" description="Disordered" evidence="1">
    <location>
        <begin position="60"/>
        <end position="87"/>
    </location>
</feature>
<feature type="compositionally biased region" description="Polar residues" evidence="1">
    <location>
        <begin position="1"/>
        <end position="10"/>
    </location>
</feature>
<evidence type="ECO:0000256" key="1">
    <source>
        <dbReference type="SAM" id="MobiDB-lite"/>
    </source>
</evidence>
<evidence type="ECO:0000313" key="3">
    <source>
        <dbReference type="Proteomes" id="UP001497623"/>
    </source>
</evidence>
<keyword evidence="3" id="KW-1185">Reference proteome</keyword>